<keyword evidence="4" id="KW-0233">DNA recombination</keyword>
<evidence type="ECO:0000256" key="2">
    <source>
        <dbReference type="ARBA" id="ARBA00022908"/>
    </source>
</evidence>
<evidence type="ECO:0000313" key="8">
    <source>
        <dbReference type="EMBL" id="MFC4230987.1"/>
    </source>
</evidence>
<dbReference type="InterPro" id="IPR044068">
    <property type="entry name" value="CB"/>
</dbReference>
<dbReference type="SUPFAM" id="SSF56349">
    <property type="entry name" value="DNA breaking-rejoining enzymes"/>
    <property type="match status" value="1"/>
</dbReference>
<dbReference type="PROSITE" id="PS51900">
    <property type="entry name" value="CB"/>
    <property type="match status" value="1"/>
</dbReference>
<dbReference type="Gene3D" id="1.10.150.130">
    <property type="match status" value="1"/>
</dbReference>
<dbReference type="InterPro" id="IPR013762">
    <property type="entry name" value="Integrase-like_cat_sf"/>
</dbReference>
<accession>A0ABV8PSH7</accession>
<keyword evidence="2" id="KW-0229">DNA integration</keyword>
<evidence type="ECO:0000256" key="3">
    <source>
        <dbReference type="ARBA" id="ARBA00023125"/>
    </source>
</evidence>
<comment type="similarity">
    <text evidence="1">Belongs to the 'phage' integrase family.</text>
</comment>
<comment type="caution">
    <text evidence="8">The sequence shown here is derived from an EMBL/GenBank/DDBJ whole genome shotgun (WGS) entry which is preliminary data.</text>
</comment>
<dbReference type="Proteomes" id="UP001595906">
    <property type="component" value="Unassembled WGS sequence"/>
</dbReference>
<reference evidence="9" key="1">
    <citation type="journal article" date="2019" name="Int. J. Syst. Evol. Microbiol.">
        <title>The Global Catalogue of Microorganisms (GCM) 10K type strain sequencing project: providing services to taxonomists for standard genome sequencing and annotation.</title>
        <authorList>
            <consortium name="The Broad Institute Genomics Platform"/>
            <consortium name="The Broad Institute Genome Sequencing Center for Infectious Disease"/>
            <person name="Wu L."/>
            <person name="Ma J."/>
        </authorList>
    </citation>
    <scope>NUCLEOTIDE SEQUENCE [LARGE SCALE GENOMIC DNA]</scope>
    <source>
        <strain evidence="9">CECT 8010</strain>
    </source>
</reference>
<dbReference type="PANTHER" id="PTHR30349">
    <property type="entry name" value="PHAGE INTEGRASE-RELATED"/>
    <property type="match status" value="1"/>
</dbReference>
<dbReference type="Pfam" id="PF13495">
    <property type="entry name" value="Phage_int_SAM_4"/>
    <property type="match status" value="1"/>
</dbReference>
<dbReference type="InterPro" id="IPR050090">
    <property type="entry name" value="Tyrosine_recombinase_XerCD"/>
</dbReference>
<name>A0ABV8PSH7_9BACT</name>
<evidence type="ECO:0000259" key="7">
    <source>
        <dbReference type="PROSITE" id="PS51900"/>
    </source>
</evidence>
<dbReference type="InterPro" id="IPR004107">
    <property type="entry name" value="Integrase_SAM-like_N"/>
</dbReference>
<feature type="domain" description="Tyr recombinase" evidence="6">
    <location>
        <begin position="219"/>
        <end position="394"/>
    </location>
</feature>
<keyword evidence="9" id="KW-1185">Reference proteome</keyword>
<dbReference type="RefSeq" id="WP_379012374.1">
    <property type="nucleotide sequence ID" value="NZ_JBHSDC010000003.1"/>
</dbReference>
<evidence type="ECO:0000313" key="9">
    <source>
        <dbReference type="Proteomes" id="UP001595906"/>
    </source>
</evidence>
<protein>
    <submittedName>
        <fullName evidence="8">Tyrosine-type recombinase/integrase</fullName>
    </submittedName>
</protein>
<dbReference type="EMBL" id="JBHSDC010000003">
    <property type="protein sequence ID" value="MFC4230987.1"/>
    <property type="molecule type" value="Genomic_DNA"/>
</dbReference>
<gene>
    <name evidence="8" type="ORF">ACFOW1_03735</name>
</gene>
<dbReference type="InterPro" id="IPR002104">
    <property type="entry name" value="Integrase_catalytic"/>
</dbReference>
<dbReference type="Pfam" id="PF00589">
    <property type="entry name" value="Phage_integrase"/>
    <property type="match status" value="1"/>
</dbReference>
<evidence type="ECO:0000256" key="1">
    <source>
        <dbReference type="ARBA" id="ARBA00008857"/>
    </source>
</evidence>
<evidence type="ECO:0000256" key="5">
    <source>
        <dbReference type="PROSITE-ProRule" id="PRU01248"/>
    </source>
</evidence>
<evidence type="ECO:0000256" key="4">
    <source>
        <dbReference type="ARBA" id="ARBA00023172"/>
    </source>
</evidence>
<dbReference type="PANTHER" id="PTHR30349:SF64">
    <property type="entry name" value="PROPHAGE INTEGRASE INTD-RELATED"/>
    <property type="match status" value="1"/>
</dbReference>
<sequence>MLNIISSLIVSERSEAVKTTDMLHISCKYAAYKNKEVLFLECEKHKQLNAVFKALPFVAYSSTLKGWYMPKEKQLLKALILATKHIAIVNTVQLKPEIASLTANIKRSLAPVEQGIMSKHNTEQLANFLQTLILKGYSPSTIKTYKNELGVFFQLLKHVPADSLDVARVKSYLHYCHTTLKHSENTLHSRMNALKFYYEQVLGREKFFWEIPRPKKPMLLPKVLGEEELGKLFSALDNKKHKAMLFTAYSGGLRVSEVAALKIKHIDSDRMQIFIAKAKGKKDRYVGLSPVLLDILRDYVKTYTPTPKVYLFESEHTFTAYPTRTIQRIFQLAKQKAGIGKDVGIHSLRHSFATHLLEKGTDIRFIKDLLGHFDIKTTERYLHVSKHKLINIVSPLDDLYKKGKIDW</sequence>
<keyword evidence="3 5" id="KW-0238">DNA-binding</keyword>
<evidence type="ECO:0000259" key="6">
    <source>
        <dbReference type="PROSITE" id="PS51898"/>
    </source>
</evidence>
<dbReference type="PROSITE" id="PS51898">
    <property type="entry name" value="TYR_RECOMBINASE"/>
    <property type="match status" value="1"/>
</dbReference>
<feature type="domain" description="Core-binding (CB)" evidence="7">
    <location>
        <begin position="119"/>
        <end position="202"/>
    </location>
</feature>
<dbReference type="InterPro" id="IPR010998">
    <property type="entry name" value="Integrase_recombinase_N"/>
</dbReference>
<dbReference type="InterPro" id="IPR011010">
    <property type="entry name" value="DNA_brk_join_enz"/>
</dbReference>
<organism evidence="8 9">
    <name type="scientific">Parasediminibacterium paludis</name>
    <dbReference type="NCBI Taxonomy" id="908966"/>
    <lineage>
        <taxon>Bacteria</taxon>
        <taxon>Pseudomonadati</taxon>
        <taxon>Bacteroidota</taxon>
        <taxon>Chitinophagia</taxon>
        <taxon>Chitinophagales</taxon>
        <taxon>Chitinophagaceae</taxon>
        <taxon>Parasediminibacterium</taxon>
    </lineage>
</organism>
<proteinExistence type="inferred from homology"/>
<dbReference type="Gene3D" id="1.10.443.10">
    <property type="entry name" value="Intergrase catalytic core"/>
    <property type="match status" value="1"/>
</dbReference>